<feature type="domain" description="Alpha/beta hydrolase fold-3" evidence="1">
    <location>
        <begin position="91"/>
        <end position="298"/>
    </location>
</feature>
<gene>
    <name evidence="2" type="ORF">DWV29_18245</name>
</gene>
<dbReference type="GO" id="GO:0004806">
    <property type="term" value="F:triacylglycerol lipase activity"/>
    <property type="evidence" value="ECO:0007669"/>
    <property type="project" value="TreeGrafter"/>
</dbReference>
<dbReference type="Gene3D" id="3.40.50.1820">
    <property type="entry name" value="alpha/beta hydrolase"/>
    <property type="match status" value="1"/>
</dbReference>
<dbReference type="PANTHER" id="PTHR23025">
    <property type="entry name" value="TRIACYLGLYCEROL LIPASE"/>
    <property type="match status" value="1"/>
</dbReference>
<accession>A0A413FC87</accession>
<dbReference type="GO" id="GO:0019433">
    <property type="term" value="P:triglyceride catabolic process"/>
    <property type="evidence" value="ECO:0007669"/>
    <property type="project" value="TreeGrafter"/>
</dbReference>
<name>A0A413FC87_9FIRM</name>
<proteinExistence type="predicted"/>
<dbReference type="EMBL" id="QSBM01000014">
    <property type="protein sequence ID" value="RGX27013.1"/>
    <property type="molecule type" value="Genomic_DNA"/>
</dbReference>
<evidence type="ECO:0000313" key="3">
    <source>
        <dbReference type="Proteomes" id="UP000283880"/>
    </source>
</evidence>
<comment type="caution">
    <text evidence="2">The sequence shown here is derived from an EMBL/GenBank/DDBJ whole genome shotgun (WGS) entry which is preliminary data.</text>
</comment>
<evidence type="ECO:0000259" key="1">
    <source>
        <dbReference type="Pfam" id="PF07859"/>
    </source>
</evidence>
<sequence>MQFYCGGRIGYNQLIEIVWRREQMDYILTEEDRRMLAQCRENGIGKVVSQELLDLYRVKREETVTISTSYGPCKASFYWPGEDPRPLPLFVNAHGGGFVKGKRQQDIVFSRNISSRLGCIVMDVDYTPAPELRFPGQIYQTYEAICYALEHSGEWNIDRNRVAMGGHSAGGSLTAAVSLLAGQRENFRLRLQILDYACLNLYEPVQLKRNAYANPRLTPERSEFYNRMYLTREEDKLNPLASPLLAPDSMIRTSPETLIIVCDNDFFCDEGLSYGKRLAENGVTVTMKNFMDSSHGFVVQRKGEFEEAERLILRALKNAFNETKTEENGGNE</sequence>
<dbReference type="Pfam" id="PF07859">
    <property type="entry name" value="Abhydrolase_3"/>
    <property type="match status" value="1"/>
</dbReference>
<dbReference type="SUPFAM" id="SSF53474">
    <property type="entry name" value="alpha/beta-Hydrolases"/>
    <property type="match status" value="1"/>
</dbReference>
<dbReference type="InterPro" id="IPR029058">
    <property type="entry name" value="AB_hydrolase_fold"/>
</dbReference>
<dbReference type="OrthoDB" id="24847at2"/>
<evidence type="ECO:0000313" key="2">
    <source>
        <dbReference type="EMBL" id="RGX27013.1"/>
    </source>
</evidence>
<dbReference type="Proteomes" id="UP000283880">
    <property type="component" value="Unassembled WGS sequence"/>
</dbReference>
<keyword evidence="2" id="KW-0378">Hydrolase</keyword>
<reference evidence="2 3" key="1">
    <citation type="submission" date="2018-08" db="EMBL/GenBank/DDBJ databases">
        <title>A genome reference for cultivated species of the human gut microbiota.</title>
        <authorList>
            <person name="Zou Y."/>
            <person name="Xue W."/>
            <person name="Luo G."/>
        </authorList>
    </citation>
    <scope>NUCLEOTIDE SEQUENCE [LARGE SCALE GENOMIC DNA]</scope>
    <source>
        <strain evidence="2 3">AF04-15</strain>
    </source>
</reference>
<dbReference type="GO" id="GO:0004771">
    <property type="term" value="F:sterol ester esterase activity"/>
    <property type="evidence" value="ECO:0007669"/>
    <property type="project" value="TreeGrafter"/>
</dbReference>
<organism evidence="2 3">
    <name type="scientific">Enterocloster asparagiformis</name>
    <dbReference type="NCBI Taxonomy" id="333367"/>
    <lineage>
        <taxon>Bacteria</taxon>
        <taxon>Bacillati</taxon>
        <taxon>Bacillota</taxon>
        <taxon>Clostridia</taxon>
        <taxon>Lachnospirales</taxon>
        <taxon>Lachnospiraceae</taxon>
        <taxon>Enterocloster</taxon>
    </lineage>
</organism>
<dbReference type="PANTHER" id="PTHR23025:SF4">
    <property type="entry name" value="ALPHA_BETA HYDROLASE FOLD-3 DOMAIN-CONTAINING PROTEIN"/>
    <property type="match status" value="1"/>
</dbReference>
<dbReference type="InterPro" id="IPR013094">
    <property type="entry name" value="AB_hydrolase_3"/>
</dbReference>
<protein>
    <submittedName>
        <fullName evidence="2">Alpha/beta hydrolase</fullName>
    </submittedName>
</protein>
<dbReference type="AlphaFoldDB" id="A0A413FC87"/>
<dbReference type="GO" id="GO:0005829">
    <property type="term" value="C:cytosol"/>
    <property type="evidence" value="ECO:0007669"/>
    <property type="project" value="TreeGrafter"/>
</dbReference>